<dbReference type="Proteomes" id="UP000465609">
    <property type="component" value="Chromosome"/>
</dbReference>
<reference evidence="2 3" key="1">
    <citation type="journal article" date="2019" name="Emerg. Microbes Infect.">
        <title>Comprehensive subspecies identification of 175 nontuberculous mycobacteria species based on 7547 genomic profiles.</title>
        <authorList>
            <person name="Matsumoto Y."/>
            <person name="Kinjo T."/>
            <person name="Motooka D."/>
            <person name="Nabeya D."/>
            <person name="Jung N."/>
            <person name="Uechi K."/>
            <person name="Horii T."/>
            <person name="Iida T."/>
            <person name="Fujita J."/>
            <person name="Nakamura S."/>
        </authorList>
    </citation>
    <scope>NUCLEOTIDE SEQUENCE [LARGE SCALE GENOMIC DNA]</scope>
    <source>
        <strain evidence="2 3">JCM 15296</strain>
    </source>
</reference>
<keyword evidence="1" id="KW-0812">Transmembrane</keyword>
<organism evidence="2 3">
    <name type="scientific">Mycolicibacterium aubagnense</name>
    <dbReference type="NCBI Taxonomy" id="319707"/>
    <lineage>
        <taxon>Bacteria</taxon>
        <taxon>Bacillati</taxon>
        <taxon>Actinomycetota</taxon>
        <taxon>Actinomycetes</taxon>
        <taxon>Mycobacteriales</taxon>
        <taxon>Mycobacteriaceae</taxon>
        <taxon>Mycolicibacterium</taxon>
    </lineage>
</organism>
<keyword evidence="1" id="KW-0472">Membrane</keyword>
<sequence length="101" mass="11514">MGSTGCDEDYFARILLLFMVFTVSNDYLAPGAKRRRTRLESESRRRPAIPLLHNAASLAMLVQIAVLYFAAGYLKATAEIWTNGTAMYYISRIHQFSLFSW</sequence>
<keyword evidence="3" id="KW-1185">Reference proteome</keyword>
<evidence type="ECO:0000256" key="1">
    <source>
        <dbReference type="SAM" id="Phobius"/>
    </source>
</evidence>
<evidence type="ECO:0000313" key="3">
    <source>
        <dbReference type="Proteomes" id="UP000465609"/>
    </source>
</evidence>
<protein>
    <submittedName>
        <fullName evidence="2">Uncharacterized protein</fullName>
    </submittedName>
</protein>
<feature type="transmembrane region" description="Helical" evidence="1">
    <location>
        <begin position="12"/>
        <end position="30"/>
    </location>
</feature>
<gene>
    <name evidence="2" type="ORF">MAUB_33170</name>
</gene>
<keyword evidence="1" id="KW-1133">Transmembrane helix</keyword>
<evidence type="ECO:0000313" key="2">
    <source>
        <dbReference type="EMBL" id="BBX85444.1"/>
    </source>
</evidence>
<proteinExistence type="predicted"/>
<name>A0ABM7IFG9_9MYCO</name>
<accession>A0ABM7IFG9</accession>
<feature type="transmembrane region" description="Helical" evidence="1">
    <location>
        <begin position="51"/>
        <end position="71"/>
    </location>
</feature>
<dbReference type="EMBL" id="AP022577">
    <property type="protein sequence ID" value="BBX85444.1"/>
    <property type="molecule type" value="Genomic_DNA"/>
</dbReference>